<dbReference type="InterPro" id="IPR012134">
    <property type="entry name" value="Glu-5-SA_DH"/>
</dbReference>
<dbReference type="PANTHER" id="PTHR11063">
    <property type="entry name" value="GLUTAMATE SEMIALDEHYDE DEHYDROGENASE"/>
    <property type="match status" value="1"/>
</dbReference>
<dbReference type="InterPro" id="IPR000965">
    <property type="entry name" value="GPR_dom"/>
</dbReference>
<dbReference type="EMBL" id="JBBPCO010000008">
    <property type="protein sequence ID" value="MEK8090002.1"/>
    <property type="molecule type" value="Genomic_DNA"/>
</dbReference>
<dbReference type="Proteomes" id="UP001446205">
    <property type="component" value="Unassembled WGS sequence"/>
</dbReference>
<comment type="similarity">
    <text evidence="7">Belongs to the gamma-glutamyl phosphate reductase family.</text>
</comment>
<evidence type="ECO:0000313" key="9">
    <source>
        <dbReference type="EMBL" id="MEK8090002.1"/>
    </source>
</evidence>
<dbReference type="NCBIfam" id="TIGR00407">
    <property type="entry name" value="proA"/>
    <property type="match status" value="1"/>
</dbReference>
<reference evidence="9 10" key="1">
    <citation type="submission" date="2024-04" db="EMBL/GenBank/DDBJ databases">
        <authorList>
            <person name="Abashina T."/>
            <person name="Shaikin A."/>
        </authorList>
    </citation>
    <scope>NUCLEOTIDE SEQUENCE [LARGE SCALE GENOMIC DNA]</scope>
    <source>
        <strain evidence="9 10">AAFK</strain>
    </source>
</reference>
<protein>
    <recommendedName>
        <fullName evidence="7">Gamma-glutamyl phosphate reductase</fullName>
        <shortName evidence="7">GPR</shortName>
        <ecNumber evidence="7">1.2.1.41</ecNumber>
    </recommendedName>
    <alternativeName>
        <fullName evidence="7">Glutamate-5-semialdehyde dehydrogenase</fullName>
    </alternativeName>
    <alternativeName>
        <fullName evidence="7">Glutamyl-gamma-semialdehyde dehydrogenase</fullName>
        <shortName evidence="7">GSA dehydrogenase</shortName>
    </alternativeName>
</protein>
<sequence length="420" mass="45588">MTDTIESQVIEFGQRAKQAVRLLQQASTRAKNEALAYMAEFLERDSDEIERANRKDIRSAESEGRDASFIDRLVLNAERIRAMAEGLRQIAALPDPVGEITDLKFRPSGIQVGKMRVPIGVIGMIYESRPNVTADAAGLCLKSGNAVILRGGSEAFHSNLAIAERLRAALGRAKLPLDAIQVLNTPDRAAVGALIRIKDYVDIIIPRGGKSLIERISAEATVPVIKHLHGNCHVYVDEYANLDKAVRIVVNAKAQRLGTCNTAESLLVHENVATDMLPPIAQALMEKGIELRVDAAAQELLPEATPATEQDFYTEYLGPIISVKIVDSLDAAMAHIAQYGSGHSEAIVTEDYGHARRFLREVDSSSVLVNASTRFADGFEYGLGAEIGISTDKLHVRGPVGLEGLTTQKWIVLGDGHVRG</sequence>
<evidence type="ECO:0000256" key="7">
    <source>
        <dbReference type="HAMAP-Rule" id="MF_00412"/>
    </source>
</evidence>
<keyword evidence="10" id="KW-1185">Reference proteome</keyword>
<comment type="caution">
    <text evidence="9">The sequence shown here is derived from an EMBL/GenBank/DDBJ whole genome shotgun (WGS) entry which is preliminary data.</text>
</comment>
<dbReference type="Pfam" id="PF00171">
    <property type="entry name" value="Aldedh"/>
    <property type="match status" value="2"/>
</dbReference>
<dbReference type="GO" id="GO:0004350">
    <property type="term" value="F:glutamate-5-semialdehyde dehydrogenase activity"/>
    <property type="evidence" value="ECO:0007669"/>
    <property type="project" value="UniProtKB-EC"/>
</dbReference>
<keyword evidence="3 7" id="KW-0641">Proline biosynthesis</keyword>
<dbReference type="RefSeq" id="WP_341371059.1">
    <property type="nucleotide sequence ID" value="NZ_JBBPCO010000008.1"/>
</dbReference>
<keyword evidence="2 7" id="KW-0028">Amino-acid biosynthesis</keyword>
<feature type="domain" description="Aldehyde dehydrogenase" evidence="8">
    <location>
        <begin position="312"/>
        <end position="376"/>
    </location>
</feature>
<evidence type="ECO:0000259" key="8">
    <source>
        <dbReference type="Pfam" id="PF00171"/>
    </source>
</evidence>
<evidence type="ECO:0000256" key="3">
    <source>
        <dbReference type="ARBA" id="ARBA00022650"/>
    </source>
</evidence>
<dbReference type="SUPFAM" id="SSF53720">
    <property type="entry name" value="ALDH-like"/>
    <property type="match status" value="1"/>
</dbReference>
<dbReference type="HAMAP" id="MF_00412">
    <property type="entry name" value="ProA"/>
    <property type="match status" value="1"/>
</dbReference>
<name>A0ABU9D900_9PROT</name>
<dbReference type="Gene3D" id="3.40.605.10">
    <property type="entry name" value="Aldehyde Dehydrogenase, Chain A, domain 1"/>
    <property type="match status" value="1"/>
</dbReference>
<organism evidence="9 10">
    <name type="scientific">Thermithiobacillus plumbiphilus</name>
    <dbReference type="NCBI Taxonomy" id="1729899"/>
    <lineage>
        <taxon>Bacteria</taxon>
        <taxon>Pseudomonadati</taxon>
        <taxon>Pseudomonadota</taxon>
        <taxon>Acidithiobacillia</taxon>
        <taxon>Acidithiobacillales</taxon>
        <taxon>Thermithiobacillaceae</taxon>
        <taxon>Thermithiobacillus</taxon>
    </lineage>
</organism>
<comment type="function">
    <text evidence="7">Catalyzes the NADPH-dependent reduction of L-glutamate 5-phosphate into L-glutamate 5-semialdehyde and phosphate. The product spontaneously undergoes cyclization to form 1-pyrroline-5-carboxylate.</text>
</comment>
<dbReference type="InterPro" id="IPR020593">
    <property type="entry name" value="G-glutamylP_reductase_CS"/>
</dbReference>
<gene>
    <name evidence="7" type="primary">proA</name>
    <name evidence="9" type="ORF">WOB96_09500</name>
</gene>
<dbReference type="InterPro" id="IPR016161">
    <property type="entry name" value="Ald_DH/histidinol_DH"/>
</dbReference>
<dbReference type="PROSITE" id="PS01223">
    <property type="entry name" value="PROA"/>
    <property type="match status" value="1"/>
</dbReference>
<evidence type="ECO:0000256" key="6">
    <source>
        <dbReference type="ARBA" id="ARBA00049024"/>
    </source>
</evidence>
<evidence type="ECO:0000313" key="10">
    <source>
        <dbReference type="Proteomes" id="UP001446205"/>
    </source>
</evidence>
<dbReference type="PANTHER" id="PTHR11063:SF8">
    <property type="entry name" value="DELTA-1-PYRROLINE-5-CARBOXYLATE SYNTHASE"/>
    <property type="match status" value="1"/>
</dbReference>
<comment type="subcellular location">
    <subcellularLocation>
        <location evidence="7">Cytoplasm</location>
    </subcellularLocation>
</comment>
<keyword evidence="7" id="KW-0963">Cytoplasm</keyword>
<dbReference type="CDD" id="cd07079">
    <property type="entry name" value="ALDH_F18-19_ProA-GPR"/>
    <property type="match status" value="1"/>
</dbReference>
<evidence type="ECO:0000256" key="5">
    <source>
        <dbReference type="ARBA" id="ARBA00023002"/>
    </source>
</evidence>
<dbReference type="EC" id="1.2.1.41" evidence="7"/>
<dbReference type="InterPro" id="IPR016163">
    <property type="entry name" value="Ald_DH_C"/>
</dbReference>
<dbReference type="Gene3D" id="3.40.309.10">
    <property type="entry name" value="Aldehyde Dehydrogenase, Chain A, domain 2"/>
    <property type="match status" value="1"/>
</dbReference>
<proteinExistence type="inferred from homology"/>
<feature type="domain" description="Aldehyde dehydrogenase" evidence="8">
    <location>
        <begin position="6"/>
        <end position="284"/>
    </location>
</feature>
<dbReference type="InterPro" id="IPR016162">
    <property type="entry name" value="Ald_DH_N"/>
</dbReference>
<accession>A0ABU9D900</accession>
<keyword evidence="5 7" id="KW-0560">Oxidoreductase</keyword>
<dbReference type="PIRSF" id="PIRSF000151">
    <property type="entry name" value="GPR"/>
    <property type="match status" value="1"/>
</dbReference>
<dbReference type="NCBIfam" id="NF001221">
    <property type="entry name" value="PRK00197.1"/>
    <property type="match status" value="1"/>
</dbReference>
<evidence type="ECO:0000256" key="1">
    <source>
        <dbReference type="ARBA" id="ARBA00004985"/>
    </source>
</evidence>
<keyword evidence="4 7" id="KW-0521">NADP</keyword>
<comment type="catalytic activity">
    <reaction evidence="6 7">
        <text>L-glutamate 5-semialdehyde + phosphate + NADP(+) = L-glutamyl 5-phosphate + NADPH + H(+)</text>
        <dbReference type="Rhea" id="RHEA:19541"/>
        <dbReference type="ChEBI" id="CHEBI:15378"/>
        <dbReference type="ChEBI" id="CHEBI:43474"/>
        <dbReference type="ChEBI" id="CHEBI:57783"/>
        <dbReference type="ChEBI" id="CHEBI:58066"/>
        <dbReference type="ChEBI" id="CHEBI:58274"/>
        <dbReference type="ChEBI" id="CHEBI:58349"/>
        <dbReference type="EC" id="1.2.1.41"/>
    </reaction>
</comment>
<comment type="pathway">
    <text evidence="1 7">Amino-acid biosynthesis; L-proline biosynthesis; L-glutamate 5-semialdehyde from L-glutamate: step 2/2.</text>
</comment>
<evidence type="ECO:0000256" key="4">
    <source>
        <dbReference type="ARBA" id="ARBA00022857"/>
    </source>
</evidence>
<dbReference type="InterPro" id="IPR015590">
    <property type="entry name" value="Aldehyde_DH_dom"/>
</dbReference>
<evidence type="ECO:0000256" key="2">
    <source>
        <dbReference type="ARBA" id="ARBA00022605"/>
    </source>
</evidence>